<dbReference type="InterPro" id="IPR036396">
    <property type="entry name" value="Cyt_P450_sf"/>
</dbReference>
<dbReference type="GO" id="GO:0005506">
    <property type="term" value="F:iron ion binding"/>
    <property type="evidence" value="ECO:0007669"/>
    <property type="project" value="InterPro"/>
</dbReference>
<evidence type="ECO:0000256" key="3">
    <source>
        <dbReference type="ARBA" id="ARBA00010617"/>
    </source>
</evidence>
<evidence type="ECO:0000313" key="9">
    <source>
        <dbReference type="Proteomes" id="UP000481861"/>
    </source>
</evidence>
<organism evidence="8 9">
    <name type="scientific">Massariosphaeria phaeospora</name>
    <dbReference type="NCBI Taxonomy" id="100035"/>
    <lineage>
        <taxon>Eukaryota</taxon>
        <taxon>Fungi</taxon>
        <taxon>Dikarya</taxon>
        <taxon>Ascomycota</taxon>
        <taxon>Pezizomycotina</taxon>
        <taxon>Dothideomycetes</taxon>
        <taxon>Pleosporomycetidae</taxon>
        <taxon>Pleosporales</taxon>
        <taxon>Pleosporales incertae sedis</taxon>
        <taxon>Massariosphaeria</taxon>
    </lineage>
</organism>
<comment type="similarity">
    <text evidence="3">Belongs to the cytochrome P450 family.</text>
</comment>
<keyword evidence="6 7" id="KW-0408">Iron</keyword>
<name>A0A7C8MB96_9PLEO</name>
<evidence type="ECO:0000256" key="5">
    <source>
        <dbReference type="ARBA" id="ARBA00023002"/>
    </source>
</evidence>
<keyword evidence="8" id="KW-0503">Monooxygenase</keyword>
<comment type="cofactor">
    <cofactor evidence="1 7">
        <name>heme</name>
        <dbReference type="ChEBI" id="CHEBI:30413"/>
    </cofactor>
</comment>
<dbReference type="EMBL" id="JAADJZ010000012">
    <property type="protein sequence ID" value="KAF2871083.1"/>
    <property type="molecule type" value="Genomic_DNA"/>
</dbReference>
<sequence length="553" mass="62891">MASSPSYRHIAARQGEAARAYAVLARDYARDRPFTAGIVFLLFVLACTRLFSGETVDAPLVGRKWWWEPRWLTRTRFFSNGWAIMGAAYDKYKDTAFVVQRSDADIVMLSNRCIDELRNMPEEKLSAIEAHTRNFGGPYTTIDMAIESNLHTRAVQQSLNPNIAKFHAPMEDELSWALVNYTKHISGSHSSKSSSSNLWHVTDVEDLLLNLIAHISARIFVGLPLCRHEDWIRINKACTINVFEVALTLRGVPRFLKPFYPLVACMIPGWWRLHENISTAKRLAMPMVFEHLQAKKSGGLKDPPLNLLTWMVDAAMNPTEADPAKIAHRQILLGIGSIYTTKLALVHICYDYCAYPQYLAELREEVEEALTESGTWDRATLDKMVKLESFMSESQRMNPPNLIAFNRIVKTPLTLHNGLHLPANTQIGVAAAHIQKDPDNFFEPDRFDPWRYYQSRQHPGEERKHRFAMTDLNHVHFGHGKFACPGRQLALTDIKMTAAALLLNFDMRFKEGSKRPRNISVHEMVFPEPGSVVEFRRRAVRQGVPALGVDISI</sequence>
<evidence type="ECO:0000313" key="8">
    <source>
        <dbReference type="EMBL" id="KAF2871083.1"/>
    </source>
</evidence>
<keyword evidence="9" id="KW-1185">Reference proteome</keyword>
<dbReference type="PRINTS" id="PR00465">
    <property type="entry name" value="EP450IV"/>
</dbReference>
<evidence type="ECO:0000256" key="6">
    <source>
        <dbReference type="ARBA" id="ARBA00023004"/>
    </source>
</evidence>
<feature type="binding site" description="axial binding residue" evidence="7">
    <location>
        <position position="484"/>
    </location>
    <ligand>
        <name>heme</name>
        <dbReference type="ChEBI" id="CHEBI:30413"/>
    </ligand>
    <ligandPart>
        <name>Fe</name>
        <dbReference type="ChEBI" id="CHEBI:18248"/>
    </ligandPart>
</feature>
<dbReference type="AlphaFoldDB" id="A0A7C8MB96"/>
<keyword evidence="4 7" id="KW-0479">Metal-binding</keyword>
<dbReference type="InterPro" id="IPR002403">
    <property type="entry name" value="Cyt_P450_E_grp-IV"/>
</dbReference>
<dbReference type="OrthoDB" id="1844152at2759"/>
<dbReference type="GO" id="GO:0004497">
    <property type="term" value="F:monooxygenase activity"/>
    <property type="evidence" value="ECO:0007669"/>
    <property type="project" value="UniProtKB-KW"/>
</dbReference>
<reference evidence="8 9" key="1">
    <citation type="submission" date="2020-01" db="EMBL/GenBank/DDBJ databases">
        <authorList>
            <consortium name="DOE Joint Genome Institute"/>
            <person name="Haridas S."/>
            <person name="Albert R."/>
            <person name="Binder M."/>
            <person name="Bloem J."/>
            <person name="Labutti K."/>
            <person name="Salamov A."/>
            <person name="Andreopoulos B."/>
            <person name="Baker S.E."/>
            <person name="Barry K."/>
            <person name="Bills G."/>
            <person name="Bluhm B.H."/>
            <person name="Cannon C."/>
            <person name="Castanera R."/>
            <person name="Culley D.E."/>
            <person name="Daum C."/>
            <person name="Ezra D."/>
            <person name="Gonzalez J.B."/>
            <person name="Henrissat B."/>
            <person name="Kuo A."/>
            <person name="Liang C."/>
            <person name="Lipzen A."/>
            <person name="Lutzoni F."/>
            <person name="Magnuson J."/>
            <person name="Mondo S."/>
            <person name="Nolan M."/>
            <person name="Ohm R."/>
            <person name="Pangilinan J."/>
            <person name="Park H.-J.H."/>
            <person name="Ramirez L."/>
            <person name="Alfaro M."/>
            <person name="Sun H."/>
            <person name="Tritt A."/>
            <person name="Yoshinaga Y."/>
            <person name="Zwiers L.-H.L."/>
            <person name="Turgeon B.G."/>
            <person name="Goodwin S.B."/>
            <person name="Spatafora J.W."/>
            <person name="Crous P.W."/>
            <person name="Grigoriev I.V."/>
        </authorList>
    </citation>
    <scope>NUCLEOTIDE SEQUENCE [LARGE SCALE GENOMIC DNA]</scope>
    <source>
        <strain evidence="8 9">CBS 611.86</strain>
    </source>
</reference>
<comment type="pathway">
    <text evidence="2">Mycotoxin biosynthesis.</text>
</comment>
<keyword evidence="5" id="KW-0560">Oxidoreductase</keyword>
<dbReference type="Gene3D" id="1.10.630.10">
    <property type="entry name" value="Cytochrome P450"/>
    <property type="match status" value="1"/>
</dbReference>
<dbReference type="CDD" id="cd11041">
    <property type="entry name" value="CYP503A1-like"/>
    <property type="match status" value="1"/>
</dbReference>
<comment type="caution">
    <text evidence="8">The sequence shown here is derived from an EMBL/GenBank/DDBJ whole genome shotgun (WGS) entry which is preliminary data.</text>
</comment>
<evidence type="ECO:0000256" key="7">
    <source>
        <dbReference type="PIRSR" id="PIRSR602403-1"/>
    </source>
</evidence>
<gene>
    <name evidence="8" type="ORF">BDV95DRAFT_495312</name>
</gene>
<dbReference type="GO" id="GO:0020037">
    <property type="term" value="F:heme binding"/>
    <property type="evidence" value="ECO:0007669"/>
    <property type="project" value="InterPro"/>
</dbReference>
<proteinExistence type="inferred from homology"/>
<dbReference type="InterPro" id="IPR001128">
    <property type="entry name" value="Cyt_P450"/>
</dbReference>
<dbReference type="SUPFAM" id="SSF48264">
    <property type="entry name" value="Cytochrome P450"/>
    <property type="match status" value="1"/>
</dbReference>
<evidence type="ECO:0000256" key="4">
    <source>
        <dbReference type="ARBA" id="ARBA00022723"/>
    </source>
</evidence>
<evidence type="ECO:0000256" key="1">
    <source>
        <dbReference type="ARBA" id="ARBA00001971"/>
    </source>
</evidence>
<protein>
    <submittedName>
        <fullName evidence="8">Cytochrome P450 monooxygenase</fullName>
    </submittedName>
</protein>
<evidence type="ECO:0000256" key="2">
    <source>
        <dbReference type="ARBA" id="ARBA00004685"/>
    </source>
</evidence>
<accession>A0A7C8MB96</accession>
<dbReference type="GO" id="GO:0016705">
    <property type="term" value="F:oxidoreductase activity, acting on paired donors, with incorporation or reduction of molecular oxygen"/>
    <property type="evidence" value="ECO:0007669"/>
    <property type="project" value="InterPro"/>
</dbReference>
<dbReference type="Pfam" id="PF00067">
    <property type="entry name" value="p450"/>
    <property type="match status" value="1"/>
</dbReference>
<dbReference type="PANTHER" id="PTHR46206">
    <property type="entry name" value="CYTOCHROME P450"/>
    <property type="match status" value="1"/>
</dbReference>
<keyword evidence="7" id="KW-0349">Heme</keyword>
<dbReference type="Proteomes" id="UP000481861">
    <property type="component" value="Unassembled WGS sequence"/>
</dbReference>